<dbReference type="EMBL" id="CAJVPV010000608">
    <property type="protein sequence ID" value="CAG8465416.1"/>
    <property type="molecule type" value="Genomic_DNA"/>
</dbReference>
<reference evidence="1" key="1">
    <citation type="submission" date="2021-06" db="EMBL/GenBank/DDBJ databases">
        <authorList>
            <person name="Kallberg Y."/>
            <person name="Tangrot J."/>
            <person name="Rosling A."/>
        </authorList>
    </citation>
    <scope>NUCLEOTIDE SEQUENCE</scope>
    <source>
        <strain evidence="1">CL551</strain>
    </source>
</reference>
<dbReference type="OrthoDB" id="2352431at2759"/>
<name>A0A9N8Z4L8_9GLOM</name>
<accession>A0A9N8Z4L8</accession>
<comment type="caution">
    <text evidence="1">The sequence shown here is derived from an EMBL/GenBank/DDBJ whole genome shotgun (WGS) entry which is preliminary data.</text>
</comment>
<proteinExistence type="predicted"/>
<organism evidence="1 2">
    <name type="scientific">Acaulospora morrowiae</name>
    <dbReference type="NCBI Taxonomy" id="94023"/>
    <lineage>
        <taxon>Eukaryota</taxon>
        <taxon>Fungi</taxon>
        <taxon>Fungi incertae sedis</taxon>
        <taxon>Mucoromycota</taxon>
        <taxon>Glomeromycotina</taxon>
        <taxon>Glomeromycetes</taxon>
        <taxon>Diversisporales</taxon>
        <taxon>Acaulosporaceae</taxon>
        <taxon>Acaulospora</taxon>
    </lineage>
</organism>
<protein>
    <submittedName>
        <fullName evidence="1">3455_t:CDS:1</fullName>
    </submittedName>
</protein>
<dbReference type="Proteomes" id="UP000789342">
    <property type="component" value="Unassembled WGS sequence"/>
</dbReference>
<gene>
    <name evidence="1" type="ORF">AMORRO_LOCUS1605</name>
</gene>
<evidence type="ECO:0000313" key="1">
    <source>
        <dbReference type="EMBL" id="CAG8465416.1"/>
    </source>
</evidence>
<evidence type="ECO:0000313" key="2">
    <source>
        <dbReference type="Proteomes" id="UP000789342"/>
    </source>
</evidence>
<sequence length="201" mass="23509">MSEVDNEKLNDIWRNGWQNIDYATNISVESILGNLRNLFLEKFHLLNEPEKKELMSRFDSFADKWHVEHQDKSPKLCERCQGWAYASQYCENCIRDFFKKNFGNWTSGNGEIDKVIQDAQLNATCPDVVTEWVPFNDLEKVEHKTESSRSIIYSAVWNKGPFNKYNPETNAVERLGATTIILKKVKNSDKMDEDWFKVCVK</sequence>
<keyword evidence="2" id="KW-1185">Reference proteome</keyword>
<dbReference type="AlphaFoldDB" id="A0A9N8Z4L8"/>